<reference evidence="2 6" key="3">
    <citation type="submission" date="2019-02" db="EMBL/GenBank/DDBJ databases">
        <title>From farm to fork: dissemination of Tn554::fexA-optrA in linezolid-resistant Enterococcus faecalis clones from chicken feces and meat in Tunisia.</title>
        <authorList>
            <person name="Tedim A.P."/>
            <person name="Elghaieb H."/>
            <person name="Abbassi M.S."/>
            <person name="Novais C."/>
            <person name="Hassen A."/>
            <person name="Peixe L."/>
            <person name="Freitas A.R."/>
        </authorList>
    </citation>
    <scope>NUCLEOTIDE SEQUENCE [LARGE SCALE GENOMIC DNA]</scope>
    <source>
        <strain evidence="2 6">728T</strain>
    </source>
</reference>
<evidence type="ECO:0000313" key="2">
    <source>
        <dbReference type="EMBL" id="RYU34593.1"/>
    </source>
</evidence>
<dbReference type="Proteomes" id="UP000244140">
    <property type="component" value="Unassembled WGS sequence"/>
</dbReference>
<dbReference type="EMBL" id="UGIX01000001">
    <property type="protein sequence ID" value="STP65666.1"/>
    <property type="molecule type" value="Genomic_DNA"/>
</dbReference>
<dbReference type="Proteomes" id="UP000292223">
    <property type="component" value="Unassembled WGS sequence"/>
</dbReference>
<evidence type="ECO:0000313" key="1">
    <source>
        <dbReference type="EMBL" id="PTN78184.1"/>
    </source>
</evidence>
<gene>
    <name evidence="1" type="ORF">DAI13_10655</name>
    <name evidence="2" type="ORF">EU507_03765</name>
    <name evidence="3" type="ORF">NCTC13379_01727</name>
</gene>
<dbReference type="EMBL" id="PZZH01000001">
    <property type="protein sequence ID" value="PTN78184.1"/>
    <property type="molecule type" value="Genomic_DNA"/>
</dbReference>
<proteinExistence type="predicted"/>
<evidence type="ECO:0000313" key="5">
    <source>
        <dbReference type="Proteomes" id="UP000254396"/>
    </source>
</evidence>
<dbReference type="Proteomes" id="UP000254396">
    <property type="component" value="Unassembled WGS sequence"/>
</dbReference>
<protein>
    <submittedName>
        <fullName evidence="1">Uncharacterized protein</fullName>
    </submittedName>
</protein>
<dbReference type="EMBL" id="SEWT01000002">
    <property type="protein sequence ID" value="RYU34593.1"/>
    <property type="molecule type" value="Genomic_DNA"/>
</dbReference>
<accession>A0A855U591</accession>
<evidence type="ECO:0000313" key="6">
    <source>
        <dbReference type="Proteomes" id="UP000292223"/>
    </source>
</evidence>
<comment type="caution">
    <text evidence="1">The sequence shown here is derived from an EMBL/GenBank/DDBJ whole genome shotgun (WGS) entry which is preliminary data.</text>
</comment>
<organism evidence="1 4">
    <name type="scientific">Enterococcus faecalis</name>
    <name type="common">Streptococcus faecalis</name>
    <dbReference type="NCBI Taxonomy" id="1351"/>
    <lineage>
        <taxon>Bacteria</taxon>
        <taxon>Bacillati</taxon>
        <taxon>Bacillota</taxon>
        <taxon>Bacilli</taxon>
        <taxon>Lactobacillales</taxon>
        <taxon>Enterococcaceae</taxon>
        <taxon>Enterococcus</taxon>
    </lineage>
</organism>
<dbReference type="AlphaFoldDB" id="A0A855U591"/>
<reference evidence="3 5" key="2">
    <citation type="submission" date="2018-06" db="EMBL/GenBank/DDBJ databases">
        <authorList>
            <consortium name="Pathogen Informatics"/>
            <person name="Doyle S."/>
        </authorList>
    </citation>
    <scope>NUCLEOTIDE SEQUENCE [LARGE SCALE GENOMIC DNA]</scope>
    <source>
        <strain evidence="3 5">NCTC13379</strain>
    </source>
</reference>
<evidence type="ECO:0000313" key="4">
    <source>
        <dbReference type="Proteomes" id="UP000244140"/>
    </source>
</evidence>
<evidence type="ECO:0000313" key="3">
    <source>
        <dbReference type="EMBL" id="STP65666.1"/>
    </source>
</evidence>
<reference evidence="1 4" key="1">
    <citation type="submission" date="2018-04" db="EMBL/GenBank/DDBJ databases">
        <authorList>
            <person name="Van Tyne D."/>
        </authorList>
    </citation>
    <scope>NUCLEOTIDE SEQUENCE [LARGE SCALE GENOMIC DNA]</scope>
    <source>
        <strain evidence="1 4">B2535</strain>
    </source>
</reference>
<name>A0A855U591_ENTFL</name>
<sequence>MEKSKSLIIWLPTGGTMKFEDVRNFETVTNNLDRDVLKFNYLGVSTGVRRNAVFEIVKLMGWALEE</sequence>
<dbReference type="RefSeq" id="WP_002359960.1">
    <property type="nucleotide sequence ID" value="NZ_AP026714.1"/>
</dbReference>